<evidence type="ECO:0000256" key="3">
    <source>
        <dbReference type="ARBA" id="ARBA00023163"/>
    </source>
</evidence>
<keyword evidence="6" id="KW-1185">Reference proteome</keyword>
<dbReference type="InterPro" id="IPR003313">
    <property type="entry name" value="AraC-bd"/>
</dbReference>
<feature type="domain" description="HTH araC/xylS-type" evidence="4">
    <location>
        <begin position="157"/>
        <end position="256"/>
    </location>
</feature>
<dbReference type="Gene3D" id="2.60.120.10">
    <property type="entry name" value="Jelly Rolls"/>
    <property type="match status" value="1"/>
</dbReference>
<proteinExistence type="predicted"/>
<dbReference type="InterPro" id="IPR020449">
    <property type="entry name" value="Tscrpt_reg_AraC-type_HTH"/>
</dbReference>
<dbReference type="EMBL" id="QYAD01000005">
    <property type="protein sequence ID" value="MBL3690999.1"/>
    <property type="molecule type" value="Genomic_DNA"/>
</dbReference>
<dbReference type="InterPro" id="IPR018062">
    <property type="entry name" value="HTH_AraC-typ_CS"/>
</dbReference>
<keyword evidence="1" id="KW-0805">Transcription regulation</keyword>
<dbReference type="Pfam" id="PF12833">
    <property type="entry name" value="HTH_18"/>
    <property type="match status" value="1"/>
</dbReference>
<dbReference type="Pfam" id="PF02311">
    <property type="entry name" value="AraC_binding"/>
    <property type="match status" value="1"/>
</dbReference>
<dbReference type="InterPro" id="IPR009057">
    <property type="entry name" value="Homeodomain-like_sf"/>
</dbReference>
<dbReference type="PROSITE" id="PS01124">
    <property type="entry name" value="HTH_ARAC_FAMILY_2"/>
    <property type="match status" value="1"/>
</dbReference>
<evidence type="ECO:0000313" key="5">
    <source>
        <dbReference type="EMBL" id="MBL3690999.1"/>
    </source>
</evidence>
<dbReference type="PRINTS" id="PR00032">
    <property type="entry name" value="HTHARAC"/>
</dbReference>
<keyword evidence="3" id="KW-0804">Transcription</keyword>
<evidence type="ECO:0000256" key="2">
    <source>
        <dbReference type="ARBA" id="ARBA00023125"/>
    </source>
</evidence>
<comment type="caution">
    <text evidence="5">The sequence shown here is derived from an EMBL/GenBank/DDBJ whole genome shotgun (WGS) entry which is preliminary data.</text>
</comment>
<dbReference type="InterPro" id="IPR018060">
    <property type="entry name" value="HTH_AraC"/>
</dbReference>
<dbReference type="PANTHER" id="PTHR11019:SF159">
    <property type="entry name" value="TRANSCRIPTIONAL REGULATOR-RELATED"/>
    <property type="match status" value="1"/>
</dbReference>
<evidence type="ECO:0000259" key="4">
    <source>
        <dbReference type="PROSITE" id="PS01124"/>
    </source>
</evidence>
<protein>
    <submittedName>
        <fullName evidence="5">AraC family transcriptional regulator</fullName>
    </submittedName>
</protein>
<dbReference type="SMART" id="SM00342">
    <property type="entry name" value="HTH_ARAC"/>
    <property type="match status" value="1"/>
</dbReference>
<gene>
    <name evidence="5" type="ORF">D3226_13710</name>
</gene>
<evidence type="ECO:0000313" key="6">
    <source>
        <dbReference type="Proteomes" id="UP001646141"/>
    </source>
</evidence>
<dbReference type="PROSITE" id="PS00041">
    <property type="entry name" value="HTH_ARAC_FAMILY_1"/>
    <property type="match status" value="1"/>
</dbReference>
<sequence length="261" mass="28757">MPTAHEALLSDLDPLPRAIVAIATDYPPGHLLDWHEHRRAQLLYGATGTMLVETADGAWTVPPERAVAIPPETPHRVRMLDVVTNSLYLEPSAVPWWPQECTVVEVSALLRELLAAAVRMPAEYDLAGRDGALAALLLHELHELAPLPFHISLPRTPEFVRLCRAYLREPDAGVSNAEWARTLAMSERSFTRAFRADVGESPAAWRMRARLLAALPLLQQHTVTEVAMQLGYSSPASFSAAFTHTFGRAPSALSGPRVTRR</sequence>
<dbReference type="CDD" id="cd06124">
    <property type="entry name" value="cupin_NimR-like_N"/>
    <property type="match status" value="1"/>
</dbReference>
<dbReference type="InterPro" id="IPR011051">
    <property type="entry name" value="RmlC_Cupin_sf"/>
</dbReference>
<name>A0ABS1SSM7_9MICO</name>
<dbReference type="Proteomes" id="UP001646141">
    <property type="component" value="Unassembled WGS sequence"/>
</dbReference>
<dbReference type="RefSeq" id="WP_202383167.1">
    <property type="nucleotide sequence ID" value="NZ_BAAAMA010000009.1"/>
</dbReference>
<keyword evidence="2" id="KW-0238">DNA-binding</keyword>
<dbReference type="SUPFAM" id="SSF46689">
    <property type="entry name" value="Homeodomain-like"/>
    <property type="match status" value="1"/>
</dbReference>
<dbReference type="SUPFAM" id="SSF51182">
    <property type="entry name" value="RmlC-like cupins"/>
    <property type="match status" value="1"/>
</dbReference>
<dbReference type="InterPro" id="IPR014710">
    <property type="entry name" value="RmlC-like_jellyroll"/>
</dbReference>
<evidence type="ECO:0000256" key="1">
    <source>
        <dbReference type="ARBA" id="ARBA00023015"/>
    </source>
</evidence>
<accession>A0ABS1SSM7</accession>
<dbReference type="PANTHER" id="PTHR11019">
    <property type="entry name" value="HTH-TYPE TRANSCRIPTIONAL REGULATOR NIMR"/>
    <property type="match status" value="1"/>
</dbReference>
<organism evidence="5 6">
    <name type="scientific">Leucobacter chromiireducens subsp. chromiireducens</name>
    <dbReference type="NCBI Taxonomy" id="660067"/>
    <lineage>
        <taxon>Bacteria</taxon>
        <taxon>Bacillati</taxon>
        <taxon>Actinomycetota</taxon>
        <taxon>Actinomycetes</taxon>
        <taxon>Micrococcales</taxon>
        <taxon>Microbacteriaceae</taxon>
        <taxon>Leucobacter</taxon>
    </lineage>
</organism>
<dbReference type="Gene3D" id="1.10.10.60">
    <property type="entry name" value="Homeodomain-like"/>
    <property type="match status" value="2"/>
</dbReference>
<reference evidence="5 6" key="1">
    <citation type="submission" date="2018-09" db="EMBL/GenBank/DDBJ databases">
        <title>Comparative genomics of Leucobacter spp.</title>
        <authorList>
            <person name="Reis A.C."/>
            <person name="Kolvenbach B.A."/>
            <person name="Corvini P.F.X."/>
            <person name="Nunes O.C."/>
        </authorList>
    </citation>
    <scope>NUCLEOTIDE SEQUENCE [LARGE SCALE GENOMIC DNA]</scope>
    <source>
        <strain evidence="5 6">L-1</strain>
    </source>
</reference>